<sequence length="1074" mass="120226">MMYNRCNFVFLFIPSSFTVSPLHSATTAKFFFNFKLQTTISLTHTSFSIFSLFLQFSHWPTHLSSKSSKNNAHKGPNEPNFSTPFSLKPKQKNQGSTFTSLKKLRTCATPYQDPSNSLSGSPAMSAKRHHQSAMPVHPIQDLPGAPFGDPAPYFSESELRETAYEILVAACRSSGPKPLTFISQSERGDRDRAAPAPSLHRSLTSTAASKVKRALGLKTSSSKGSKRSGTTGELVRMQMRISEQSDTRIRRALLRIAAGQLGRRMETVVLPLELIQLFRSSDFPSQQEYEVWLRRNLKVLEVGLLLHPYLPLDKSDPAAQSLRQITQRALEKSMDIGKNGESIQTFRTAVLSLACRSPAGSISETCHWADGFPLNLWIYQTLLEACFDLHAESSVIEEVDEVLELIKKTWVMLGINETLHNICFSWVLFQMYVVTGQVENDLLFASSNLLAEVGKDSGCSKDPLCSKILRNTLSLILSWAEKRLLAYHDTFNDGNIESMESVVSLAVLSAKILEDFSHDYNRKKKKEDDVEYTRVDNYIRSSLHAVFIQKLEKLDPSKHPSRKQNKVFPILSILARDITELAFNEKAIFSPKLKRWHPHAAGVAIATLHVCYGNELKKYVKGVNELTPDAIEVLIAADKLEKDLVQIAVADSVDSEDGGKSIIREMQPYEAEAVIATLVKSWIKIRVDRLGEWVDRNIQQEVWNPQANKEGFAPSAIEVLRIIDDTLEAFFLLPIPMHADLLPELMSGLDKSLQQYILKAKSGCGSRSSFIPTLPELTRCSTKSKFNGVFRKKEKSQVAQRRKAHVGTTNGNSSVDIAQMSVRINTMQRIRMEVGVLEKRIVANLSSSKSAAYDIANGVSLKFKLSASATVEGIHQLCECIAYKIVFHDLSHVLWDELYVGQVASARIELYLQELEQYLEIISSTVHDKVRTRVIVELMQASFDGFLLVLLAGGPSRAFSLQDAVLIEEDFKFLTGLFWSNGDGLPTELIEKHSTTIRGVLPLFSADTGHIIQQFSELTMEMYGSTAKSRLPLPPMADQWSPTEPNTLLRVLCNRNDEAAAKFLKKNYNLPTKV</sequence>
<dbReference type="Proteomes" id="UP000000226">
    <property type="component" value="Chromosome 4"/>
</dbReference>
<feature type="domain" description="MHD1" evidence="2">
    <location>
        <begin position="631"/>
        <end position="774"/>
    </location>
</feature>
<evidence type="ECO:0000256" key="1">
    <source>
        <dbReference type="SAM" id="MobiDB-lite"/>
    </source>
</evidence>
<dbReference type="PROSITE" id="PS51258">
    <property type="entry name" value="MHD1"/>
    <property type="match status" value="1"/>
</dbReference>
<evidence type="ECO:0000313" key="5">
    <source>
        <dbReference type="Proteomes" id="UP000000226"/>
    </source>
</evidence>
<feature type="region of interest" description="Disordered" evidence="1">
    <location>
        <begin position="180"/>
        <end position="231"/>
    </location>
</feature>
<dbReference type="EMBL" id="CM002291">
    <property type="protein sequence ID" value="ESW24897.1"/>
    <property type="molecule type" value="Genomic_DNA"/>
</dbReference>
<evidence type="ECO:0008006" key="6">
    <source>
        <dbReference type="Google" id="ProtNLM"/>
    </source>
</evidence>
<dbReference type="InterPro" id="IPR014770">
    <property type="entry name" value="Munc13_1"/>
</dbReference>
<dbReference type="OMA" id="HFRMELV"/>
<feature type="domain" description="MHD2" evidence="3">
    <location>
        <begin position="905"/>
        <end position="1015"/>
    </location>
</feature>
<dbReference type="OrthoDB" id="2015333at2759"/>
<feature type="compositionally biased region" description="Low complexity" evidence="1">
    <location>
        <begin position="218"/>
        <end position="231"/>
    </location>
</feature>
<dbReference type="Gramene" id="ESW24897">
    <property type="protein sequence ID" value="ESW24897"/>
    <property type="gene ID" value="PHAVU_004G169900g"/>
</dbReference>
<accession>V7C405</accession>
<evidence type="ECO:0000313" key="4">
    <source>
        <dbReference type="EMBL" id="ESW24897.1"/>
    </source>
</evidence>
<dbReference type="PROSITE" id="PS51259">
    <property type="entry name" value="MHD2"/>
    <property type="match status" value="1"/>
</dbReference>
<gene>
    <name evidence="4" type="ORF">PHAVU_004G169900g</name>
</gene>
<dbReference type="PANTHER" id="PTHR31280">
    <property type="entry name" value="PROTEIN UNC-13 HOMOLOG"/>
    <property type="match status" value="1"/>
</dbReference>
<feature type="region of interest" description="Disordered" evidence="1">
    <location>
        <begin position="109"/>
        <end position="150"/>
    </location>
</feature>
<name>V7C405_PHAVU</name>
<reference evidence="5" key="1">
    <citation type="journal article" date="2014" name="Nat. Genet.">
        <title>A reference genome for common bean and genome-wide analysis of dual domestications.</title>
        <authorList>
            <person name="Schmutz J."/>
            <person name="McClean P.E."/>
            <person name="Mamidi S."/>
            <person name="Wu G.A."/>
            <person name="Cannon S.B."/>
            <person name="Grimwood J."/>
            <person name="Jenkins J."/>
            <person name="Shu S."/>
            <person name="Song Q."/>
            <person name="Chavarro C."/>
            <person name="Torres-Torres M."/>
            <person name="Geffroy V."/>
            <person name="Moghaddam S.M."/>
            <person name="Gao D."/>
            <person name="Abernathy B."/>
            <person name="Barry K."/>
            <person name="Blair M."/>
            <person name="Brick M.A."/>
            <person name="Chovatia M."/>
            <person name="Gepts P."/>
            <person name="Goodstein D.M."/>
            <person name="Gonzales M."/>
            <person name="Hellsten U."/>
            <person name="Hyten D.L."/>
            <person name="Jia G."/>
            <person name="Kelly J.D."/>
            <person name="Kudrna D."/>
            <person name="Lee R."/>
            <person name="Richard M.M."/>
            <person name="Miklas P.N."/>
            <person name="Osorno J.M."/>
            <person name="Rodrigues J."/>
            <person name="Thareau V."/>
            <person name="Urrea C.A."/>
            <person name="Wang M."/>
            <person name="Yu Y."/>
            <person name="Zhang M."/>
            <person name="Wing R.A."/>
            <person name="Cregan P.B."/>
            <person name="Rokhsar D.S."/>
            <person name="Jackson S.A."/>
        </authorList>
    </citation>
    <scope>NUCLEOTIDE SEQUENCE [LARGE SCALE GENOMIC DNA]</scope>
    <source>
        <strain evidence="5">cv. G19833</strain>
    </source>
</reference>
<dbReference type="Pfam" id="PF25761">
    <property type="entry name" value="TPR_PATROL1"/>
    <property type="match status" value="1"/>
</dbReference>
<evidence type="ECO:0000259" key="2">
    <source>
        <dbReference type="PROSITE" id="PS51258"/>
    </source>
</evidence>
<feature type="region of interest" description="Disordered" evidence="1">
    <location>
        <begin position="65"/>
        <end position="94"/>
    </location>
</feature>
<dbReference type="STRING" id="3885.V7C405"/>
<dbReference type="eggNOG" id="ENOG502QQD1">
    <property type="taxonomic scope" value="Eukaryota"/>
</dbReference>
<dbReference type="AlphaFoldDB" id="V7C405"/>
<feature type="compositionally biased region" description="Polar residues" evidence="1">
    <location>
        <begin position="112"/>
        <end position="122"/>
    </location>
</feature>
<organism evidence="4 5">
    <name type="scientific">Phaseolus vulgaris</name>
    <name type="common">Kidney bean</name>
    <name type="synonym">French bean</name>
    <dbReference type="NCBI Taxonomy" id="3885"/>
    <lineage>
        <taxon>Eukaryota</taxon>
        <taxon>Viridiplantae</taxon>
        <taxon>Streptophyta</taxon>
        <taxon>Embryophyta</taxon>
        <taxon>Tracheophyta</taxon>
        <taxon>Spermatophyta</taxon>
        <taxon>Magnoliopsida</taxon>
        <taxon>eudicotyledons</taxon>
        <taxon>Gunneridae</taxon>
        <taxon>Pentapetalae</taxon>
        <taxon>rosids</taxon>
        <taxon>fabids</taxon>
        <taxon>Fabales</taxon>
        <taxon>Fabaceae</taxon>
        <taxon>Papilionoideae</taxon>
        <taxon>50 kb inversion clade</taxon>
        <taxon>NPAAA clade</taxon>
        <taxon>indigoferoid/millettioid clade</taxon>
        <taxon>Phaseoleae</taxon>
        <taxon>Phaseolus</taxon>
    </lineage>
</organism>
<proteinExistence type="predicted"/>
<keyword evidence="5" id="KW-1185">Reference proteome</keyword>
<dbReference type="InterPro" id="IPR008528">
    <property type="entry name" value="unc-13_homologue"/>
</dbReference>
<dbReference type="InterPro" id="IPR057984">
    <property type="entry name" value="PATROL1_C"/>
</dbReference>
<dbReference type="InterPro" id="IPR014772">
    <property type="entry name" value="Munc13_dom-2"/>
</dbReference>
<protein>
    <recommendedName>
        <fullName evidence="6">MHD1 domain-containing protein</fullName>
    </recommendedName>
</protein>
<evidence type="ECO:0000259" key="3">
    <source>
        <dbReference type="PROSITE" id="PS51259"/>
    </source>
</evidence>
<dbReference type="PANTHER" id="PTHR31280:SF16">
    <property type="entry name" value="GLS PROTEIN (DUF810)"/>
    <property type="match status" value="1"/>
</dbReference>